<dbReference type="RefSeq" id="WP_087630112.1">
    <property type="nucleotide sequence ID" value="NZ_FCNZ02000006.1"/>
</dbReference>
<sequence>MQLAESKTLSIAILHSPQDVYDFMSQPASFARWASGLGKPLGNEGTVWRFEGENGPVIVRFTERNAYGVLDHAVELPDGTEVHVPMRTVANGTGTEVLFALFRVPGMSDDKFAADAQWISRDLNTLKALLEAK</sequence>
<evidence type="ECO:0008006" key="3">
    <source>
        <dbReference type="Google" id="ProtNLM"/>
    </source>
</evidence>
<reference evidence="1" key="1">
    <citation type="submission" date="2016-01" db="EMBL/GenBank/DDBJ databases">
        <authorList>
            <person name="Peeters Charlotte."/>
        </authorList>
    </citation>
    <scope>NUCLEOTIDE SEQUENCE</scope>
    <source>
        <strain evidence="1">LMG 22936</strain>
    </source>
</reference>
<dbReference type="Gene3D" id="3.30.530.20">
    <property type="match status" value="1"/>
</dbReference>
<evidence type="ECO:0000313" key="2">
    <source>
        <dbReference type="Proteomes" id="UP000054717"/>
    </source>
</evidence>
<protein>
    <recommendedName>
        <fullName evidence="3">Polyketide cyclase</fullName>
    </recommendedName>
</protein>
<proteinExistence type="predicted"/>
<gene>
    <name evidence="1" type="ORF">AWB66_01983</name>
</gene>
<dbReference type="SUPFAM" id="SSF55961">
    <property type="entry name" value="Bet v1-like"/>
    <property type="match status" value="1"/>
</dbReference>
<dbReference type="AlphaFoldDB" id="A0A158H2K1"/>
<name>A0A158H2K1_9BURK</name>
<comment type="caution">
    <text evidence="1">The sequence shown here is derived from an EMBL/GenBank/DDBJ whole genome shotgun (WGS) entry which is preliminary data.</text>
</comment>
<dbReference type="EMBL" id="FCNZ02000006">
    <property type="protein sequence ID" value="SAL38536.1"/>
    <property type="molecule type" value="Genomic_DNA"/>
</dbReference>
<dbReference type="STRING" id="326475.AWB66_01983"/>
<evidence type="ECO:0000313" key="1">
    <source>
        <dbReference type="EMBL" id="SAL38536.1"/>
    </source>
</evidence>
<organism evidence="1 2">
    <name type="scientific">Caballeronia telluris</name>
    <dbReference type="NCBI Taxonomy" id="326475"/>
    <lineage>
        <taxon>Bacteria</taxon>
        <taxon>Pseudomonadati</taxon>
        <taxon>Pseudomonadota</taxon>
        <taxon>Betaproteobacteria</taxon>
        <taxon>Burkholderiales</taxon>
        <taxon>Burkholderiaceae</taxon>
        <taxon>Caballeronia</taxon>
    </lineage>
</organism>
<dbReference type="InterPro" id="IPR023393">
    <property type="entry name" value="START-like_dom_sf"/>
</dbReference>
<keyword evidence="2" id="KW-1185">Reference proteome</keyword>
<dbReference type="Proteomes" id="UP000054717">
    <property type="component" value="Unassembled WGS sequence"/>
</dbReference>
<accession>A0A158H2K1</accession>